<evidence type="ECO:0000313" key="1">
    <source>
        <dbReference type="EMBL" id="SDN09285.1"/>
    </source>
</evidence>
<dbReference type="Proteomes" id="UP000199226">
    <property type="component" value="Unassembled WGS sequence"/>
</dbReference>
<protein>
    <recommendedName>
        <fullName evidence="3">Nitrogen regulatory protein P-II family</fullName>
    </recommendedName>
</protein>
<dbReference type="EMBL" id="FNHH01000040">
    <property type="protein sequence ID" value="SDN09285.1"/>
    <property type="molecule type" value="Genomic_DNA"/>
</dbReference>
<gene>
    <name evidence="1" type="ORF">SAMN05421813_14016</name>
</gene>
<name>A0A1G9YL99_9SPHI</name>
<keyword evidence="2" id="KW-1185">Reference proteome</keyword>
<accession>A0A1G9YL99</accession>
<evidence type="ECO:0000313" key="2">
    <source>
        <dbReference type="Proteomes" id="UP000199226"/>
    </source>
</evidence>
<dbReference type="RefSeq" id="WP_090707033.1">
    <property type="nucleotide sequence ID" value="NZ_FNHH01000040.1"/>
</dbReference>
<evidence type="ECO:0008006" key="3">
    <source>
        <dbReference type="Google" id="ProtNLM"/>
    </source>
</evidence>
<organism evidence="1 2">
    <name type="scientific">Daejeonella rubra</name>
    <dbReference type="NCBI Taxonomy" id="990371"/>
    <lineage>
        <taxon>Bacteria</taxon>
        <taxon>Pseudomonadati</taxon>
        <taxon>Bacteroidota</taxon>
        <taxon>Sphingobacteriia</taxon>
        <taxon>Sphingobacteriales</taxon>
        <taxon>Sphingobacteriaceae</taxon>
        <taxon>Daejeonella</taxon>
    </lineage>
</organism>
<dbReference type="AlphaFoldDB" id="A0A1G9YL99"/>
<dbReference type="OrthoDB" id="1524637at2"/>
<dbReference type="STRING" id="990371.SAMN05421813_14016"/>
<proteinExistence type="predicted"/>
<sequence>MKLLVITAIKEFKKDILLMLRKAEVKNFSFREVTGYRDSTQDAVASNWFASEMNESESILFYAFVKKENVDMFFNLVEVFNAEQHNASRVHIAVLNIENSNDAA</sequence>
<reference evidence="2" key="1">
    <citation type="submission" date="2016-10" db="EMBL/GenBank/DDBJ databases">
        <authorList>
            <person name="Varghese N."/>
            <person name="Submissions S."/>
        </authorList>
    </citation>
    <scope>NUCLEOTIDE SEQUENCE [LARGE SCALE GENOMIC DNA]</scope>
    <source>
        <strain evidence="2">DSM 24536</strain>
    </source>
</reference>